<organism evidence="3 4">
    <name type="scientific">Steinernema carpocapsae</name>
    <name type="common">Entomopathogenic nematode</name>
    <dbReference type="NCBI Taxonomy" id="34508"/>
    <lineage>
        <taxon>Eukaryota</taxon>
        <taxon>Metazoa</taxon>
        <taxon>Ecdysozoa</taxon>
        <taxon>Nematoda</taxon>
        <taxon>Chromadorea</taxon>
        <taxon>Rhabditida</taxon>
        <taxon>Tylenchina</taxon>
        <taxon>Panagrolaimomorpha</taxon>
        <taxon>Strongyloidoidea</taxon>
        <taxon>Steinernematidae</taxon>
        <taxon>Steinernema</taxon>
    </lineage>
</organism>
<dbReference type="InterPro" id="IPR008962">
    <property type="entry name" value="PapD-like_sf"/>
</dbReference>
<dbReference type="EMBL" id="AZBU02000003">
    <property type="protein sequence ID" value="TKR88646.1"/>
    <property type="molecule type" value="Genomic_DNA"/>
</dbReference>
<sequence length="131" mass="14829">MTSAPPESFVHEFPKIPEGFRKFEIDPISHIKVKEKRWKSSIVFRNRANTGILFKVKCNSNARLKIVDCADILLPGNEVKVEMERSEKEPEEEVQVTVFYCLVGDQWTKDATRTSSSAGGGRRTSGFPRSP</sequence>
<dbReference type="Gene3D" id="2.60.40.10">
    <property type="entry name" value="Immunoglobulins"/>
    <property type="match status" value="1"/>
</dbReference>
<comment type="caution">
    <text evidence="3">The sequence shown here is derived from an EMBL/GenBank/DDBJ whole genome shotgun (WGS) entry which is preliminary data.</text>
</comment>
<dbReference type="OrthoDB" id="5823520at2759"/>
<dbReference type="Pfam" id="PF00635">
    <property type="entry name" value="Motile_Sperm"/>
    <property type="match status" value="1"/>
</dbReference>
<feature type="region of interest" description="Disordered" evidence="1">
    <location>
        <begin position="111"/>
        <end position="131"/>
    </location>
</feature>
<keyword evidence="4" id="KW-1185">Reference proteome</keyword>
<dbReference type="SUPFAM" id="SSF49354">
    <property type="entry name" value="PapD-like"/>
    <property type="match status" value="1"/>
</dbReference>
<dbReference type="InterPro" id="IPR013783">
    <property type="entry name" value="Ig-like_fold"/>
</dbReference>
<accession>A0A4U5NYH7</accession>
<dbReference type="InterPro" id="IPR000535">
    <property type="entry name" value="MSP_dom"/>
</dbReference>
<reference evidence="3 4" key="1">
    <citation type="journal article" date="2015" name="Genome Biol.">
        <title>Comparative genomics of Steinernema reveals deeply conserved gene regulatory networks.</title>
        <authorList>
            <person name="Dillman A.R."/>
            <person name="Macchietto M."/>
            <person name="Porter C.F."/>
            <person name="Rogers A."/>
            <person name="Williams B."/>
            <person name="Antoshechkin I."/>
            <person name="Lee M.M."/>
            <person name="Goodwin Z."/>
            <person name="Lu X."/>
            <person name="Lewis E.E."/>
            <person name="Goodrich-Blair H."/>
            <person name="Stock S.P."/>
            <person name="Adams B.J."/>
            <person name="Sternberg P.W."/>
            <person name="Mortazavi A."/>
        </authorList>
    </citation>
    <scope>NUCLEOTIDE SEQUENCE [LARGE SCALE GENOMIC DNA]</scope>
    <source>
        <strain evidence="3 4">ALL</strain>
    </source>
</reference>
<proteinExistence type="predicted"/>
<evidence type="ECO:0000313" key="4">
    <source>
        <dbReference type="Proteomes" id="UP000298663"/>
    </source>
</evidence>
<name>A0A4U5NYH7_STECR</name>
<evidence type="ECO:0000313" key="3">
    <source>
        <dbReference type="EMBL" id="TKR88646.1"/>
    </source>
</evidence>
<evidence type="ECO:0000256" key="1">
    <source>
        <dbReference type="SAM" id="MobiDB-lite"/>
    </source>
</evidence>
<gene>
    <name evidence="3" type="ORF">L596_012854</name>
</gene>
<feature type="domain" description="MSP" evidence="2">
    <location>
        <begin position="24"/>
        <end position="114"/>
    </location>
</feature>
<protein>
    <recommendedName>
        <fullName evidence="2">MSP domain-containing protein</fullName>
    </recommendedName>
</protein>
<dbReference type="AlphaFoldDB" id="A0A4U5NYH7"/>
<dbReference type="Proteomes" id="UP000298663">
    <property type="component" value="Unassembled WGS sequence"/>
</dbReference>
<evidence type="ECO:0000259" key="2">
    <source>
        <dbReference type="Pfam" id="PF00635"/>
    </source>
</evidence>
<reference evidence="3 4" key="2">
    <citation type="journal article" date="2019" name="G3 (Bethesda)">
        <title>Hybrid Assembly of the Genome of the Entomopathogenic Nematode Steinernema carpocapsae Identifies the X-Chromosome.</title>
        <authorList>
            <person name="Serra L."/>
            <person name="Macchietto M."/>
            <person name="Macias-Munoz A."/>
            <person name="McGill C.J."/>
            <person name="Rodriguez I.M."/>
            <person name="Rodriguez B."/>
            <person name="Murad R."/>
            <person name="Mortazavi A."/>
        </authorList>
    </citation>
    <scope>NUCLEOTIDE SEQUENCE [LARGE SCALE GENOMIC DNA]</scope>
    <source>
        <strain evidence="3 4">ALL</strain>
    </source>
</reference>